<evidence type="ECO:0000256" key="1">
    <source>
        <dbReference type="SAM" id="MobiDB-lite"/>
    </source>
</evidence>
<dbReference type="EMBL" id="JACVQF010000222">
    <property type="protein sequence ID" value="MBD0423378.1"/>
    <property type="molecule type" value="Genomic_DNA"/>
</dbReference>
<organism evidence="2 3">
    <name type="scientific">Streptomyces griseicoloratus</name>
    <dbReference type="NCBI Taxonomy" id="2752516"/>
    <lineage>
        <taxon>Bacteria</taxon>
        <taxon>Bacillati</taxon>
        <taxon>Actinomycetota</taxon>
        <taxon>Actinomycetes</taxon>
        <taxon>Kitasatosporales</taxon>
        <taxon>Streptomycetaceae</taxon>
        <taxon>Streptomyces</taxon>
    </lineage>
</organism>
<keyword evidence="3" id="KW-1185">Reference proteome</keyword>
<dbReference type="Pfam" id="PF19534">
    <property type="entry name" value="DUF6059"/>
    <property type="match status" value="1"/>
</dbReference>
<dbReference type="AlphaFoldDB" id="A0A926LB72"/>
<name>A0A926LB72_9ACTN</name>
<proteinExistence type="predicted"/>
<protein>
    <submittedName>
        <fullName evidence="2">Uncharacterized protein</fullName>
    </submittedName>
</protein>
<dbReference type="InterPro" id="IPR045701">
    <property type="entry name" value="DUF6059"/>
</dbReference>
<gene>
    <name evidence="2" type="ORF">H0H10_30160</name>
</gene>
<accession>A0A926LB72</accession>
<reference evidence="2" key="2">
    <citation type="submission" date="2020-09" db="EMBL/GenBank/DDBJ databases">
        <authorList>
            <person name="Luo X."/>
        </authorList>
    </citation>
    <scope>NUCLEOTIDE SEQUENCE</scope>
    <source>
        <strain evidence="2">TRM S81-3</strain>
    </source>
</reference>
<reference evidence="2" key="1">
    <citation type="submission" date="2020-09" db="EMBL/GenBank/DDBJ databases">
        <title>Streptomyces grisecoloratus sp. nov., isolated from cotton soil.</title>
        <authorList>
            <person name="Xing L."/>
        </authorList>
    </citation>
    <scope>NUCLEOTIDE SEQUENCE</scope>
    <source>
        <strain evidence="2">TRM S81-3</strain>
    </source>
</reference>
<evidence type="ECO:0000313" key="3">
    <source>
        <dbReference type="Proteomes" id="UP000621210"/>
    </source>
</evidence>
<feature type="compositionally biased region" description="Basic residues" evidence="1">
    <location>
        <begin position="88"/>
        <end position="105"/>
    </location>
</feature>
<dbReference type="Proteomes" id="UP000621210">
    <property type="component" value="Unassembled WGS sequence"/>
</dbReference>
<comment type="caution">
    <text evidence="2">The sequence shown here is derived from an EMBL/GenBank/DDBJ whole genome shotgun (WGS) entry which is preliminary data.</text>
</comment>
<feature type="region of interest" description="Disordered" evidence="1">
    <location>
        <begin position="37"/>
        <end position="56"/>
    </location>
</feature>
<dbReference type="RefSeq" id="WP_188184313.1">
    <property type="nucleotide sequence ID" value="NZ_JACVQF010000222.1"/>
</dbReference>
<sequence length="105" mass="11644">MLLWRYRAIVLLDGLWRALTAYGGFWVAPGHPEYTEFVLRPGDPPPGHPERPGAGIPLSAQERALERRLYASGGDRATAGPAPEDRGSKRKRFPPGHEHRPRGTP</sequence>
<evidence type="ECO:0000313" key="2">
    <source>
        <dbReference type="EMBL" id="MBD0423378.1"/>
    </source>
</evidence>
<feature type="region of interest" description="Disordered" evidence="1">
    <location>
        <begin position="67"/>
        <end position="105"/>
    </location>
</feature>